<evidence type="ECO:0000313" key="2">
    <source>
        <dbReference type="EMBL" id="OTG31198.1"/>
    </source>
</evidence>
<keyword evidence="1" id="KW-0472">Membrane</keyword>
<keyword evidence="1" id="KW-1133">Transmembrane helix</keyword>
<dbReference type="Proteomes" id="UP000215914">
    <property type="component" value="Chromosome 3"/>
</dbReference>
<reference evidence="3" key="1">
    <citation type="journal article" date="2017" name="Nature">
        <title>The sunflower genome provides insights into oil metabolism, flowering and Asterid evolution.</title>
        <authorList>
            <person name="Badouin H."/>
            <person name="Gouzy J."/>
            <person name="Grassa C.J."/>
            <person name="Murat F."/>
            <person name="Staton S.E."/>
            <person name="Cottret L."/>
            <person name="Lelandais-Briere C."/>
            <person name="Owens G.L."/>
            <person name="Carrere S."/>
            <person name="Mayjonade B."/>
            <person name="Legrand L."/>
            <person name="Gill N."/>
            <person name="Kane N.C."/>
            <person name="Bowers J.E."/>
            <person name="Hubner S."/>
            <person name="Bellec A."/>
            <person name="Berard A."/>
            <person name="Berges H."/>
            <person name="Blanchet N."/>
            <person name="Boniface M.C."/>
            <person name="Brunel D."/>
            <person name="Catrice O."/>
            <person name="Chaidir N."/>
            <person name="Claudel C."/>
            <person name="Donnadieu C."/>
            <person name="Faraut T."/>
            <person name="Fievet G."/>
            <person name="Helmstetter N."/>
            <person name="King M."/>
            <person name="Knapp S.J."/>
            <person name="Lai Z."/>
            <person name="Le Paslier M.C."/>
            <person name="Lippi Y."/>
            <person name="Lorenzon L."/>
            <person name="Mandel J.R."/>
            <person name="Marage G."/>
            <person name="Marchand G."/>
            <person name="Marquand E."/>
            <person name="Bret-Mestries E."/>
            <person name="Morien E."/>
            <person name="Nambeesan S."/>
            <person name="Nguyen T."/>
            <person name="Pegot-Espagnet P."/>
            <person name="Pouilly N."/>
            <person name="Raftis F."/>
            <person name="Sallet E."/>
            <person name="Schiex T."/>
            <person name="Thomas J."/>
            <person name="Vandecasteele C."/>
            <person name="Vares D."/>
            <person name="Vear F."/>
            <person name="Vautrin S."/>
            <person name="Crespi M."/>
            <person name="Mangin B."/>
            <person name="Burke J.M."/>
            <person name="Salse J."/>
            <person name="Munos S."/>
            <person name="Vincourt P."/>
            <person name="Rieseberg L.H."/>
            <person name="Langlade N.B."/>
        </authorList>
    </citation>
    <scope>NUCLEOTIDE SEQUENCE [LARGE SCALE GENOMIC DNA]</scope>
    <source>
        <strain evidence="3">cv. SF193</strain>
    </source>
</reference>
<gene>
    <name evidence="2" type="ORF">HannXRQ_Chr03g0072861</name>
</gene>
<feature type="transmembrane region" description="Helical" evidence="1">
    <location>
        <begin position="7"/>
        <end position="26"/>
    </location>
</feature>
<dbReference type="OrthoDB" id="1906723at2759"/>
<keyword evidence="3" id="KW-1185">Reference proteome</keyword>
<dbReference type="PANTHER" id="PTHR35702">
    <property type="entry name" value="EXPRESSED PROTEIN"/>
    <property type="match status" value="1"/>
</dbReference>
<dbReference type="EMBL" id="CM007892">
    <property type="protein sequence ID" value="OTG31198.1"/>
    <property type="molecule type" value="Genomic_DNA"/>
</dbReference>
<evidence type="ECO:0000256" key="1">
    <source>
        <dbReference type="SAM" id="Phobius"/>
    </source>
</evidence>
<name>A0A251V6F6_HELAN</name>
<dbReference type="OMA" id="DLFEVIY"/>
<evidence type="ECO:0000313" key="3">
    <source>
        <dbReference type="Proteomes" id="UP000215914"/>
    </source>
</evidence>
<dbReference type="InParanoid" id="A0A251V6F6"/>
<dbReference type="PANTHER" id="PTHR35702:SF1">
    <property type="entry name" value="EXPRESSED PROTEIN"/>
    <property type="match status" value="1"/>
</dbReference>
<proteinExistence type="predicted"/>
<sequence>MAFQMRTFLYVAFVVGYVSLSFIAGLCRKIVGSPVGKFSIFDFLYGGSGTLVCVVKESVKLYVNNIRTTHVELARKKAVESSLADARSQGIESKAAAKQAEKAGDKAAKIADKNANRILGPIVSSGWDLFEVIYYQGYVTEGALRGAGTLVGTYILGFLGEEKFGRFGYLVGSTLGSWIGGKIGLMSYEVANGIHFVLRMGRTKFNKELQNH</sequence>
<accession>A0A251V6F6</accession>
<protein>
    <submittedName>
        <fullName evidence="2">Uncharacterized protein</fullName>
    </submittedName>
</protein>
<dbReference type="AlphaFoldDB" id="A0A251V6F6"/>
<keyword evidence="1" id="KW-0812">Transmembrane</keyword>
<organism evidence="2 3">
    <name type="scientific">Helianthus annuus</name>
    <name type="common">Common sunflower</name>
    <dbReference type="NCBI Taxonomy" id="4232"/>
    <lineage>
        <taxon>Eukaryota</taxon>
        <taxon>Viridiplantae</taxon>
        <taxon>Streptophyta</taxon>
        <taxon>Embryophyta</taxon>
        <taxon>Tracheophyta</taxon>
        <taxon>Spermatophyta</taxon>
        <taxon>Magnoliopsida</taxon>
        <taxon>eudicotyledons</taxon>
        <taxon>Gunneridae</taxon>
        <taxon>Pentapetalae</taxon>
        <taxon>asterids</taxon>
        <taxon>campanulids</taxon>
        <taxon>Asterales</taxon>
        <taxon>Asteraceae</taxon>
        <taxon>Asteroideae</taxon>
        <taxon>Heliantheae alliance</taxon>
        <taxon>Heliantheae</taxon>
        <taxon>Helianthus</taxon>
    </lineage>
</organism>